<dbReference type="AlphaFoldDB" id="A0A7J0BKC4"/>
<evidence type="ECO:0000313" key="3">
    <source>
        <dbReference type="Proteomes" id="UP000503840"/>
    </source>
</evidence>
<protein>
    <recommendedName>
        <fullName evidence="1">Phage tail fibre protein N-terminal domain-containing protein</fullName>
    </recommendedName>
</protein>
<evidence type="ECO:0000313" key="2">
    <source>
        <dbReference type="EMBL" id="GFM34028.1"/>
    </source>
</evidence>
<accession>A0A7J0BKC4</accession>
<evidence type="ECO:0000259" key="1">
    <source>
        <dbReference type="Pfam" id="PF12571"/>
    </source>
</evidence>
<dbReference type="PANTHER" id="PTHR35191">
    <property type="entry name" value="PROPHAGE SIDE TAIL FIBER PROTEIN HOMOLOG STFQ-RELATED"/>
    <property type="match status" value="1"/>
</dbReference>
<dbReference type="Pfam" id="PF12571">
    <property type="entry name" value="Phage_tail_fib"/>
    <property type="match status" value="1"/>
</dbReference>
<gene>
    <name evidence="2" type="ORF">DSM101010T_23930</name>
</gene>
<name>A0A7J0BKC4_9BACT</name>
<reference evidence="2 3" key="1">
    <citation type="submission" date="2020-05" db="EMBL/GenBank/DDBJ databases">
        <title>Draft genome sequence of Desulfovibrio sp. strain HN2T.</title>
        <authorList>
            <person name="Ueno A."/>
            <person name="Tamazawa S."/>
            <person name="Tamamura S."/>
            <person name="Murakami T."/>
            <person name="Kiyama T."/>
            <person name="Inomata H."/>
            <person name="Amano Y."/>
            <person name="Miyakawa K."/>
            <person name="Tamaki H."/>
            <person name="Naganuma T."/>
            <person name="Kaneko K."/>
        </authorList>
    </citation>
    <scope>NUCLEOTIDE SEQUENCE [LARGE SCALE GENOMIC DNA]</scope>
    <source>
        <strain evidence="2 3">HN2</strain>
    </source>
</reference>
<dbReference type="Proteomes" id="UP000503840">
    <property type="component" value="Unassembled WGS sequence"/>
</dbReference>
<dbReference type="InterPro" id="IPR051934">
    <property type="entry name" value="Phage_Tail_Fiber_Structural"/>
</dbReference>
<dbReference type="EMBL" id="BLVO01000013">
    <property type="protein sequence ID" value="GFM34028.1"/>
    <property type="molecule type" value="Genomic_DNA"/>
</dbReference>
<dbReference type="RefSeq" id="WP_174405658.1">
    <property type="nucleotide sequence ID" value="NZ_BLVO01000013.1"/>
</dbReference>
<dbReference type="InterPro" id="IPR022225">
    <property type="entry name" value="Phage_tail_fibre_N"/>
</dbReference>
<sequence length="513" mass="53707">MAQMFFTLVTEIGAAKLANATALGTKVNLTHVAVGDGNGNPITPLPTMEALVHEVHRAPINNLSVDPGNASLILVEMVIPPEVGGFTVHEVGVFDDQGNLFAVASFPATYKPTLAEGSGRELAAILRIQVSSTASITLKIDPTMVLASRKYVDDKITVVRTLVEAHAARRDDPHETLPEGGEAGQVIIKQEDGSLAWGTVAGVPVGQLCFSTTASPLPGTVPVNVKQKFTRDVYPQLVAFVQASGGFLATEAAWDAEAAAQEGTCGRYCLTDTHIILPCYKHYFASAQDGVAGKGVGDWAGDELLAHHHNNGVGDYEVSHNIYGTTEEDVPGEATRASQSYSYVPTYQGLTSTVGGPENRPKTSYLLPCIKAYDAAVNASQVDMLALAGQVAKLNGENAGKVDKGDAEYRSVTELKGTRSTTGTWTLTGLHIGKPLFLLVDGTGGGDVIALFTITSGATGGGTGFSGTFFAHVGNSQGETYNSGSTMVVIPTSDTVVVSIGSSSVRFRLSAYQ</sequence>
<comment type="caution">
    <text evidence="2">The sequence shown here is derived from an EMBL/GenBank/DDBJ whole genome shotgun (WGS) entry which is preliminary data.</text>
</comment>
<organism evidence="2 3">
    <name type="scientific">Desulfovibrio subterraneus</name>
    <dbReference type="NCBI Taxonomy" id="2718620"/>
    <lineage>
        <taxon>Bacteria</taxon>
        <taxon>Pseudomonadati</taxon>
        <taxon>Thermodesulfobacteriota</taxon>
        <taxon>Desulfovibrionia</taxon>
        <taxon>Desulfovibrionales</taxon>
        <taxon>Desulfovibrionaceae</taxon>
        <taxon>Desulfovibrio</taxon>
    </lineage>
</organism>
<proteinExistence type="predicted"/>
<feature type="domain" description="Phage tail fibre protein N-terminal" evidence="1">
    <location>
        <begin position="1"/>
        <end position="150"/>
    </location>
</feature>
<keyword evidence="3" id="KW-1185">Reference proteome</keyword>
<dbReference type="PANTHER" id="PTHR35191:SF1">
    <property type="entry name" value="PROPHAGE SIDE TAIL FIBER PROTEIN HOMOLOG STFQ-RELATED"/>
    <property type="match status" value="1"/>
</dbReference>